<reference evidence="1" key="1">
    <citation type="submission" date="2018-05" db="EMBL/GenBank/DDBJ databases">
        <authorList>
            <person name="Lanie J.A."/>
            <person name="Ng W.-L."/>
            <person name="Kazmierczak K.M."/>
            <person name="Andrzejewski T.M."/>
            <person name="Davidsen T.M."/>
            <person name="Wayne K.J."/>
            <person name="Tettelin H."/>
            <person name="Glass J.I."/>
            <person name="Rusch D."/>
            <person name="Podicherti R."/>
            <person name="Tsui H.-C.T."/>
            <person name="Winkler M.E."/>
        </authorList>
    </citation>
    <scope>NUCLEOTIDE SEQUENCE</scope>
</reference>
<evidence type="ECO:0000313" key="1">
    <source>
        <dbReference type="EMBL" id="SVA20889.1"/>
    </source>
</evidence>
<dbReference type="Pfam" id="PF12525">
    <property type="entry name" value="DUF3726"/>
    <property type="match status" value="1"/>
</dbReference>
<dbReference type="AlphaFoldDB" id="A0A381TYH1"/>
<proteinExistence type="predicted"/>
<name>A0A381TYH1_9ZZZZ</name>
<gene>
    <name evidence="1" type="ORF">METZ01_LOCUS73743</name>
</gene>
<dbReference type="EMBL" id="UINC01005367">
    <property type="protein sequence ID" value="SVA20889.1"/>
    <property type="molecule type" value="Genomic_DNA"/>
</dbReference>
<protein>
    <recommendedName>
        <fullName evidence="2">DUF3726 domain-containing protein</fullName>
    </recommendedName>
</protein>
<evidence type="ECO:0008006" key="2">
    <source>
        <dbReference type="Google" id="ProtNLM"/>
    </source>
</evidence>
<sequence>MSVSLLKLSLNEVRFYFTRAAVGVGVPFGLAEDFGRSVSWLACSGLDPARICAPVLQSLESGQSSLYPKLNQWNGEALLKPPPDKLLSAIQAGSFASDWIVPMEQKSGKNSYLSAENVDYPFLVAAALGASGCSGWAISWETSSEDRFLINYEENRSWDAFWSDRVVPENSGPGRLKITPADIGEPDRDVWLHREHRSSEDAAVVLETGVAVHESWPVIYSFFKRCLVPSTDDSHQAGAGAGLVDSD</sequence>
<accession>A0A381TYH1</accession>
<organism evidence="1">
    <name type="scientific">marine metagenome</name>
    <dbReference type="NCBI Taxonomy" id="408172"/>
    <lineage>
        <taxon>unclassified sequences</taxon>
        <taxon>metagenomes</taxon>
        <taxon>ecological metagenomes</taxon>
    </lineage>
</organism>
<dbReference type="InterPro" id="IPR022201">
    <property type="entry name" value="DUF3726"/>
</dbReference>